<sequence>MRLVARAVLPLVVLASACGGGPPPATSAGAAFSFALNTEPSCLDPHVSIADATALIQRGVVDSLVSQDASGGLHPWLARSWRISKDLKEYTFDLRTDVTFHDGAKLDAAAVKANFDRVVARTTKSQYANVLLGPYRDSVVVDEHTVRVRFTEPFQPFLQAASTAYLGIQSPKGPEGPRCAKVVGSGPFVFGSYARQKSVTLRRNPSYRWGPGAAPVGGGPAHLDTLTFRFLPENATRLGALTSGQVDGIAAVPTSSVAALQADPGVRLVRTPSQGAVYGVYLNSSSGVFKDARLRAAFRAAIDVDLLVRTTHFGVYERAWSILSPTTPYYDKSVENSWKYDPEHAAELLDEAGWTARDAQGYRTKGGARLTVRWPTTQAQESADQRGILAQGIQAAVRKAGFELVRDSVQNGQLFGLVQDGTYDLYDMAWSRADPDILRGFLHSENLPMAGENVARVDDPEVDSWLTGAARTGDEEARRSAYAKAQRWAVDRAVVVPLYVPVQLVAVAKAVEGLTSDPAGFPRFDGVRLPR</sequence>
<dbReference type="InterPro" id="IPR030678">
    <property type="entry name" value="Peptide/Ni-bd"/>
</dbReference>
<dbReference type="InterPro" id="IPR039424">
    <property type="entry name" value="SBP_5"/>
</dbReference>
<dbReference type="Pfam" id="PF00496">
    <property type="entry name" value="SBP_bac_5"/>
    <property type="match status" value="1"/>
</dbReference>
<dbReference type="InterPro" id="IPR000914">
    <property type="entry name" value="SBP_5_dom"/>
</dbReference>
<dbReference type="EMBL" id="JBHSPA010000031">
    <property type="protein sequence ID" value="MFC5827906.1"/>
    <property type="molecule type" value="Genomic_DNA"/>
</dbReference>
<dbReference type="Gene3D" id="3.10.105.10">
    <property type="entry name" value="Dipeptide-binding Protein, Domain 3"/>
    <property type="match status" value="1"/>
</dbReference>
<dbReference type="PANTHER" id="PTHR30290">
    <property type="entry name" value="PERIPLASMIC BINDING COMPONENT OF ABC TRANSPORTER"/>
    <property type="match status" value="1"/>
</dbReference>
<gene>
    <name evidence="3" type="ORF">ACFPZ3_28930</name>
</gene>
<proteinExistence type="predicted"/>
<keyword evidence="4" id="KW-1185">Reference proteome</keyword>
<comment type="caution">
    <text evidence="3">The sequence shown here is derived from an EMBL/GenBank/DDBJ whole genome shotgun (WGS) entry which is preliminary data.</text>
</comment>
<name>A0ABW1CTU3_9ACTN</name>
<evidence type="ECO:0000313" key="3">
    <source>
        <dbReference type="EMBL" id="MFC5827906.1"/>
    </source>
</evidence>
<dbReference type="CDD" id="cd08492">
    <property type="entry name" value="PBP2_NikA_DppA_OppA_like_15"/>
    <property type="match status" value="1"/>
</dbReference>
<dbReference type="Gene3D" id="3.40.190.10">
    <property type="entry name" value="Periplasmic binding protein-like II"/>
    <property type="match status" value="1"/>
</dbReference>
<dbReference type="Proteomes" id="UP001596058">
    <property type="component" value="Unassembled WGS sequence"/>
</dbReference>
<evidence type="ECO:0000256" key="1">
    <source>
        <dbReference type="SAM" id="SignalP"/>
    </source>
</evidence>
<dbReference type="PIRSF" id="PIRSF002741">
    <property type="entry name" value="MppA"/>
    <property type="match status" value="1"/>
</dbReference>
<feature type="domain" description="Solute-binding protein family 5" evidence="2">
    <location>
        <begin position="73"/>
        <end position="436"/>
    </location>
</feature>
<organism evidence="3 4">
    <name type="scientific">Nonomuraea insulae</name>
    <dbReference type="NCBI Taxonomy" id="1616787"/>
    <lineage>
        <taxon>Bacteria</taxon>
        <taxon>Bacillati</taxon>
        <taxon>Actinomycetota</taxon>
        <taxon>Actinomycetes</taxon>
        <taxon>Streptosporangiales</taxon>
        <taxon>Streptosporangiaceae</taxon>
        <taxon>Nonomuraea</taxon>
    </lineage>
</organism>
<evidence type="ECO:0000259" key="2">
    <source>
        <dbReference type="Pfam" id="PF00496"/>
    </source>
</evidence>
<dbReference type="SUPFAM" id="SSF53850">
    <property type="entry name" value="Periplasmic binding protein-like II"/>
    <property type="match status" value="1"/>
</dbReference>
<feature type="signal peptide" evidence="1">
    <location>
        <begin position="1"/>
        <end position="17"/>
    </location>
</feature>
<reference evidence="4" key="1">
    <citation type="journal article" date="2019" name="Int. J. Syst. Evol. Microbiol.">
        <title>The Global Catalogue of Microorganisms (GCM) 10K type strain sequencing project: providing services to taxonomists for standard genome sequencing and annotation.</title>
        <authorList>
            <consortium name="The Broad Institute Genomics Platform"/>
            <consortium name="The Broad Institute Genome Sequencing Center for Infectious Disease"/>
            <person name="Wu L."/>
            <person name="Ma J."/>
        </authorList>
    </citation>
    <scope>NUCLEOTIDE SEQUENCE [LARGE SCALE GENOMIC DNA]</scope>
    <source>
        <strain evidence="4">CCUG 53903</strain>
    </source>
</reference>
<dbReference type="Gene3D" id="3.90.76.10">
    <property type="entry name" value="Dipeptide-binding Protein, Domain 1"/>
    <property type="match status" value="1"/>
</dbReference>
<feature type="chain" id="PRO_5046517896" evidence="1">
    <location>
        <begin position="18"/>
        <end position="531"/>
    </location>
</feature>
<dbReference type="PROSITE" id="PS51257">
    <property type="entry name" value="PROKAR_LIPOPROTEIN"/>
    <property type="match status" value="1"/>
</dbReference>
<evidence type="ECO:0000313" key="4">
    <source>
        <dbReference type="Proteomes" id="UP001596058"/>
    </source>
</evidence>
<accession>A0ABW1CTU3</accession>
<dbReference type="RefSeq" id="WP_379517406.1">
    <property type="nucleotide sequence ID" value="NZ_JBHSPA010000031.1"/>
</dbReference>
<keyword evidence="1" id="KW-0732">Signal</keyword>
<protein>
    <submittedName>
        <fullName evidence="3">ABC transporter substrate-binding protein</fullName>
    </submittedName>
</protein>